<keyword evidence="1" id="KW-0732">Signal</keyword>
<dbReference type="InterPro" id="IPR001466">
    <property type="entry name" value="Beta-lactam-related"/>
</dbReference>
<reference evidence="3 4" key="1">
    <citation type="submission" date="2024-01" db="EMBL/GenBank/DDBJ databases">
        <title>the genome sequence of strain Microbacterium schleiferi NBRC 15075.</title>
        <authorList>
            <person name="Ding Y."/>
            <person name="Zhang G."/>
        </authorList>
    </citation>
    <scope>NUCLEOTIDE SEQUENCE [LARGE SCALE GENOMIC DNA]</scope>
    <source>
        <strain evidence="3 4">NBRC 15075</strain>
    </source>
</reference>
<dbReference type="InterPro" id="IPR050491">
    <property type="entry name" value="AmpC-like"/>
</dbReference>
<accession>A0ABU7V825</accession>
<dbReference type="EC" id="3.1.1.103" evidence="3"/>
<dbReference type="Gene3D" id="3.40.710.10">
    <property type="entry name" value="DD-peptidase/beta-lactamase superfamily"/>
    <property type="match status" value="1"/>
</dbReference>
<sequence>MRRQVVSTPPRSRRSVGPTRGIRRSAIVSAVAGALLLSACAADTDPDRSVTIEGADASLIRATVEESIAQTGAQAVIVRVMRGDEVLLTQAWGESMTGVPATVDMHFRNGAVAIPQVATVLLQLVDEGVVSLDDRLSTWLPDVPFADEVELGQLAQMTSGYADYLWSDEFRDGFFADPFRQWTPDELVAMATAQPHVYPPGTNWNYAHTNYVLLGLALEEIMGRPLDQLIQERILDPLGMTETADPGTPELLQPALHAYDSERRPALGIPDGVPFVEESTSWNPSWSLARGAIQNSDITDTATVIRAVGRGDLLSDESHALQIAPTLRGTTTAVDGCPSCLEQNEAYTYGYGIVLSGDWLIQNPLFHGYAGVAAYLPTEDLTIAVAATYGDESFDEDGQPRGNIAMTIFRDLAAVLAPDHPVPSRS</sequence>
<keyword evidence="4" id="KW-1185">Reference proteome</keyword>
<comment type="caution">
    <text evidence="3">The sequence shown here is derived from an EMBL/GenBank/DDBJ whole genome shotgun (WGS) entry which is preliminary data.</text>
</comment>
<dbReference type="EMBL" id="JAZHOV010000006">
    <property type="protein sequence ID" value="MEF2255678.1"/>
    <property type="molecule type" value="Genomic_DNA"/>
</dbReference>
<dbReference type="GO" id="GO:0016787">
    <property type="term" value="F:hydrolase activity"/>
    <property type="evidence" value="ECO:0007669"/>
    <property type="project" value="UniProtKB-KW"/>
</dbReference>
<evidence type="ECO:0000313" key="3">
    <source>
        <dbReference type="EMBL" id="MEF2255678.1"/>
    </source>
</evidence>
<organism evidence="3 4">
    <name type="scientific">Microbacterium schleiferi</name>
    <dbReference type="NCBI Taxonomy" id="69362"/>
    <lineage>
        <taxon>Bacteria</taxon>
        <taxon>Bacillati</taxon>
        <taxon>Actinomycetota</taxon>
        <taxon>Actinomycetes</taxon>
        <taxon>Micrococcales</taxon>
        <taxon>Microbacteriaceae</taxon>
        <taxon>Microbacterium</taxon>
    </lineage>
</organism>
<dbReference type="PANTHER" id="PTHR46825">
    <property type="entry name" value="D-ALANYL-D-ALANINE-CARBOXYPEPTIDASE/ENDOPEPTIDASE AMPH"/>
    <property type="match status" value="1"/>
</dbReference>
<evidence type="ECO:0000259" key="2">
    <source>
        <dbReference type="Pfam" id="PF00144"/>
    </source>
</evidence>
<evidence type="ECO:0000313" key="4">
    <source>
        <dbReference type="Proteomes" id="UP001351900"/>
    </source>
</evidence>
<dbReference type="Pfam" id="PF00144">
    <property type="entry name" value="Beta-lactamase"/>
    <property type="match status" value="1"/>
</dbReference>
<dbReference type="RefSeq" id="WP_331791893.1">
    <property type="nucleotide sequence ID" value="NZ_BAAAUO010000001.1"/>
</dbReference>
<dbReference type="Proteomes" id="UP001351900">
    <property type="component" value="Unassembled WGS sequence"/>
</dbReference>
<dbReference type="SUPFAM" id="SSF56601">
    <property type="entry name" value="beta-lactamase/transpeptidase-like"/>
    <property type="match status" value="1"/>
</dbReference>
<dbReference type="PANTHER" id="PTHR46825:SF7">
    <property type="entry name" value="D-ALANYL-D-ALANINE CARBOXYPEPTIDASE"/>
    <property type="match status" value="1"/>
</dbReference>
<proteinExistence type="predicted"/>
<feature type="domain" description="Beta-lactamase-related" evidence="2">
    <location>
        <begin position="61"/>
        <end position="393"/>
    </location>
</feature>
<feature type="signal peptide" evidence="1">
    <location>
        <begin position="1"/>
        <end position="41"/>
    </location>
</feature>
<evidence type="ECO:0000256" key="1">
    <source>
        <dbReference type="SAM" id="SignalP"/>
    </source>
</evidence>
<dbReference type="InterPro" id="IPR012338">
    <property type="entry name" value="Beta-lactam/transpept-like"/>
</dbReference>
<keyword evidence="3" id="KW-0378">Hydrolase</keyword>
<name>A0ABU7V825_9MICO</name>
<feature type="chain" id="PRO_5045333624" evidence="1">
    <location>
        <begin position="42"/>
        <end position="426"/>
    </location>
</feature>
<protein>
    <submittedName>
        <fullName evidence="3">Serine hydrolase domain-containing protein</fullName>
        <ecNumber evidence="3">3.1.1.103</ecNumber>
    </submittedName>
</protein>
<gene>
    <name evidence="3" type="ORF">V2V91_11130</name>
</gene>